<evidence type="ECO:0000256" key="1">
    <source>
        <dbReference type="ARBA" id="ARBA00004298"/>
    </source>
</evidence>
<keyword evidence="13" id="KW-1185">Reference proteome</keyword>
<comment type="function">
    <text evidence="11">Accessory subunit of the mitochondrial membrane respiratory chain NADH dehydrogenase (Complex I), that is believed not to be involved in catalysis. Complex I functions in the transfer of electrons from NADH to the respiratory chain. The immediate electron acceptor for the enzyme is believed to be ubiquinone.</text>
</comment>
<dbReference type="PANTHER" id="PTHR13099">
    <property type="entry name" value="NADH-UBIQUINONE OXIDOREDUCTASE SUBUNIT B14.5B"/>
    <property type="match status" value="1"/>
</dbReference>
<keyword evidence="4 11" id="KW-0679">Respiratory chain</keyword>
<evidence type="ECO:0000256" key="11">
    <source>
        <dbReference type="PIRNR" id="PIRNR017834"/>
    </source>
</evidence>
<dbReference type="OrthoDB" id="6329847at2759"/>
<dbReference type="Pfam" id="PF06374">
    <property type="entry name" value="NDUF_C2"/>
    <property type="match status" value="1"/>
</dbReference>
<keyword evidence="9 11" id="KW-0496">Mitochondrion</keyword>
<comment type="subcellular location">
    <subcellularLocation>
        <location evidence="1">Mitochondrion inner membrane</location>
        <topology evidence="1">Single-pass membrane protein</topology>
        <orientation evidence="1">Matrix side</orientation>
    </subcellularLocation>
</comment>
<evidence type="ECO:0000256" key="9">
    <source>
        <dbReference type="ARBA" id="ARBA00023128"/>
    </source>
</evidence>
<evidence type="ECO:0000256" key="8">
    <source>
        <dbReference type="ARBA" id="ARBA00022989"/>
    </source>
</evidence>
<evidence type="ECO:0000256" key="5">
    <source>
        <dbReference type="ARBA" id="ARBA00022692"/>
    </source>
</evidence>
<evidence type="ECO:0000256" key="2">
    <source>
        <dbReference type="ARBA" id="ARBA00008674"/>
    </source>
</evidence>
<evidence type="ECO:0000256" key="10">
    <source>
        <dbReference type="ARBA" id="ARBA00023136"/>
    </source>
</evidence>
<dbReference type="GO" id="GO:0005743">
    <property type="term" value="C:mitochondrial inner membrane"/>
    <property type="evidence" value="ECO:0007669"/>
    <property type="project" value="UniProtKB-SubCell"/>
</dbReference>
<dbReference type="InterPro" id="IPR009423">
    <property type="entry name" value="NDUC2"/>
</dbReference>
<dbReference type="AlphaFoldDB" id="A0A8D2MLU0"/>
<keyword evidence="3 11" id="KW-0813">Transport</keyword>
<reference evidence="12" key="2">
    <citation type="submission" date="2025-09" db="UniProtKB">
        <authorList>
            <consortium name="Ensembl"/>
        </authorList>
    </citation>
    <scope>IDENTIFICATION</scope>
</reference>
<evidence type="ECO:0000256" key="7">
    <source>
        <dbReference type="ARBA" id="ARBA00022982"/>
    </source>
</evidence>
<gene>
    <name evidence="12" type="primary">LOC102065576</name>
</gene>
<reference evidence="12" key="1">
    <citation type="submission" date="2025-08" db="UniProtKB">
        <authorList>
            <consortium name="Ensembl"/>
        </authorList>
    </citation>
    <scope>IDENTIFICATION</scope>
</reference>
<dbReference type="CTD" id="4718"/>
<evidence type="ECO:0000313" key="12">
    <source>
        <dbReference type="Ensembl" id="ENSZALP00000009453.1"/>
    </source>
</evidence>
<sequence>MVFLPDESRSLPPPPLLNKGSVWLGFAGWMSALLDNAFNHRPIFGAGIHRQVLLATLGCVVGYHLVKRAEYVHAKVDRELCEYIRQHPEDFRRSTGKKRIGQLLEDFQPVR</sequence>
<dbReference type="Ensembl" id="ENSZALT00000013211.1">
    <property type="protein sequence ID" value="ENSZALP00000009453.1"/>
    <property type="gene ID" value="ENSZALG00000008127.1"/>
</dbReference>
<dbReference type="Proteomes" id="UP000694413">
    <property type="component" value="Unassembled WGS sequence"/>
</dbReference>
<dbReference type="KEGG" id="zab:102065576"/>
<organism evidence="12 13">
    <name type="scientific">Zonotrichia albicollis</name>
    <name type="common">White-throated sparrow</name>
    <name type="synonym">Fringilla albicollis</name>
    <dbReference type="NCBI Taxonomy" id="44394"/>
    <lineage>
        <taxon>Eukaryota</taxon>
        <taxon>Metazoa</taxon>
        <taxon>Chordata</taxon>
        <taxon>Craniata</taxon>
        <taxon>Vertebrata</taxon>
        <taxon>Euteleostomi</taxon>
        <taxon>Archelosauria</taxon>
        <taxon>Archosauria</taxon>
        <taxon>Dinosauria</taxon>
        <taxon>Saurischia</taxon>
        <taxon>Theropoda</taxon>
        <taxon>Coelurosauria</taxon>
        <taxon>Aves</taxon>
        <taxon>Neognathae</taxon>
        <taxon>Neoaves</taxon>
        <taxon>Telluraves</taxon>
        <taxon>Australaves</taxon>
        <taxon>Passeriformes</taxon>
        <taxon>Passerellidae</taxon>
        <taxon>Zonotrichia</taxon>
    </lineage>
</organism>
<keyword evidence="10 11" id="KW-0472">Membrane</keyword>
<name>A0A8D2MLU0_ZONAL</name>
<keyword evidence="6 11" id="KW-0999">Mitochondrion inner membrane</keyword>
<keyword evidence="7 11" id="KW-0249">Electron transport</keyword>
<evidence type="ECO:0000313" key="13">
    <source>
        <dbReference type="Proteomes" id="UP000694413"/>
    </source>
</evidence>
<evidence type="ECO:0000256" key="6">
    <source>
        <dbReference type="ARBA" id="ARBA00022792"/>
    </source>
</evidence>
<evidence type="ECO:0000256" key="4">
    <source>
        <dbReference type="ARBA" id="ARBA00022660"/>
    </source>
</evidence>
<protein>
    <recommendedName>
        <fullName evidence="11">NADH dehydrogenase [ubiquinone] 1 subunit C2</fullName>
    </recommendedName>
</protein>
<keyword evidence="8" id="KW-1133">Transmembrane helix</keyword>
<dbReference type="PANTHER" id="PTHR13099:SF0">
    <property type="entry name" value="NADH DEHYDROGENASE [UBIQUINONE] 1 SUBUNIT C2-RELATED"/>
    <property type="match status" value="1"/>
</dbReference>
<dbReference type="GO" id="GO:0006120">
    <property type="term" value="P:mitochondrial electron transport, NADH to ubiquinone"/>
    <property type="evidence" value="ECO:0007669"/>
    <property type="project" value="InterPro"/>
</dbReference>
<dbReference type="PIRSF" id="PIRSF017834">
    <property type="entry name" value="NADH-UbQ_OxRdtase_b14.5b"/>
    <property type="match status" value="1"/>
</dbReference>
<proteinExistence type="inferred from homology"/>
<evidence type="ECO:0000256" key="3">
    <source>
        <dbReference type="ARBA" id="ARBA00022448"/>
    </source>
</evidence>
<comment type="similarity">
    <text evidence="2 11">Belongs to the complex I NDUFC2 subunit family.</text>
</comment>
<keyword evidence="5" id="KW-0812">Transmembrane</keyword>
<accession>A0A8D2MLU0</accession>